<dbReference type="Proteomes" id="UP000198215">
    <property type="component" value="Chromosome I"/>
</dbReference>
<sequence>MTTADMDRDQLAERTVRVLAGVVQRDPQTLHQDTRLFADLGMDSTNALELLMTLEDEFGFEFDPETLESRHLETVGSLTDYIVEQAGG</sequence>
<reference evidence="9" key="1">
    <citation type="submission" date="2016-06" db="EMBL/GenBank/DDBJ databases">
        <authorList>
            <person name="Varghese N."/>
            <person name="Submissions Spin"/>
        </authorList>
    </citation>
    <scope>NUCLEOTIDE SEQUENCE [LARGE SCALE GENOMIC DNA]</scope>
    <source>
        <strain evidence="9">DSM 45161</strain>
    </source>
</reference>
<feature type="domain" description="Carrier" evidence="7">
    <location>
        <begin position="6"/>
        <end position="86"/>
    </location>
</feature>
<organism evidence="8 9">
    <name type="scientific">Micromonospora coxensis</name>
    <dbReference type="NCBI Taxonomy" id="356852"/>
    <lineage>
        <taxon>Bacteria</taxon>
        <taxon>Bacillati</taxon>
        <taxon>Actinomycetota</taxon>
        <taxon>Actinomycetes</taxon>
        <taxon>Micromonosporales</taxon>
        <taxon>Micromonosporaceae</taxon>
        <taxon>Micromonospora</taxon>
    </lineage>
</organism>
<keyword evidence="2" id="KW-0444">Lipid biosynthesis</keyword>
<keyword evidence="5" id="KW-0443">Lipid metabolism</keyword>
<evidence type="ECO:0000256" key="5">
    <source>
        <dbReference type="ARBA" id="ARBA00023098"/>
    </source>
</evidence>
<dbReference type="PROSITE" id="PS00012">
    <property type="entry name" value="PHOSPHOPANTETHEINE"/>
    <property type="match status" value="1"/>
</dbReference>
<dbReference type="InterPro" id="IPR036736">
    <property type="entry name" value="ACP-like_sf"/>
</dbReference>
<keyword evidence="1" id="KW-0596">Phosphopantetheine</keyword>
<dbReference type="InterPro" id="IPR003231">
    <property type="entry name" value="ACP"/>
</dbReference>
<dbReference type="EMBL" id="LT607753">
    <property type="protein sequence ID" value="SCG76316.1"/>
    <property type="molecule type" value="Genomic_DNA"/>
</dbReference>
<dbReference type="PROSITE" id="PS50075">
    <property type="entry name" value="CARRIER"/>
    <property type="match status" value="1"/>
</dbReference>
<protein>
    <submittedName>
        <fullName evidence="8">Acyl carrier protein</fullName>
    </submittedName>
</protein>
<dbReference type="Pfam" id="PF00550">
    <property type="entry name" value="PP-binding"/>
    <property type="match status" value="1"/>
</dbReference>
<dbReference type="AlphaFoldDB" id="A0A1C5K1Z0"/>
<keyword evidence="3" id="KW-0597">Phosphoprotein</keyword>
<dbReference type="PANTHER" id="PTHR20863:SF76">
    <property type="entry name" value="CARRIER DOMAIN-CONTAINING PROTEIN"/>
    <property type="match status" value="1"/>
</dbReference>
<dbReference type="GO" id="GO:0000035">
    <property type="term" value="F:acyl binding"/>
    <property type="evidence" value="ECO:0007669"/>
    <property type="project" value="TreeGrafter"/>
</dbReference>
<dbReference type="InterPro" id="IPR006162">
    <property type="entry name" value="Ppantetheine_attach_site"/>
</dbReference>
<keyword evidence="4" id="KW-0276">Fatty acid metabolism</keyword>
<keyword evidence="9" id="KW-1185">Reference proteome</keyword>
<evidence type="ECO:0000256" key="2">
    <source>
        <dbReference type="ARBA" id="ARBA00022516"/>
    </source>
</evidence>
<accession>A0A1C5K1Z0</accession>
<dbReference type="PANTHER" id="PTHR20863">
    <property type="entry name" value="ACYL CARRIER PROTEIN"/>
    <property type="match status" value="1"/>
</dbReference>
<gene>
    <name evidence="8" type="ORF">GA0070614_5892</name>
</gene>
<evidence type="ECO:0000259" key="7">
    <source>
        <dbReference type="PROSITE" id="PS50075"/>
    </source>
</evidence>
<dbReference type="RefSeq" id="WP_088978938.1">
    <property type="nucleotide sequence ID" value="NZ_LT607753.1"/>
</dbReference>
<evidence type="ECO:0000256" key="4">
    <source>
        <dbReference type="ARBA" id="ARBA00022832"/>
    </source>
</evidence>
<dbReference type="Gene3D" id="1.10.1200.10">
    <property type="entry name" value="ACP-like"/>
    <property type="match status" value="1"/>
</dbReference>
<keyword evidence="6" id="KW-0275">Fatty acid biosynthesis</keyword>
<dbReference type="OrthoDB" id="3395224at2"/>
<evidence type="ECO:0000256" key="3">
    <source>
        <dbReference type="ARBA" id="ARBA00022553"/>
    </source>
</evidence>
<evidence type="ECO:0000313" key="9">
    <source>
        <dbReference type="Proteomes" id="UP000198215"/>
    </source>
</evidence>
<proteinExistence type="predicted"/>
<evidence type="ECO:0000256" key="1">
    <source>
        <dbReference type="ARBA" id="ARBA00022450"/>
    </source>
</evidence>
<evidence type="ECO:0000256" key="6">
    <source>
        <dbReference type="ARBA" id="ARBA00023160"/>
    </source>
</evidence>
<dbReference type="GO" id="GO:0000036">
    <property type="term" value="F:acyl carrier activity"/>
    <property type="evidence" value="ECO:0007669"/>
    <property type="project" value="TreeGrafter"/>
</dbReference>
<name>A0A1C5K1Z0_9ACTN</name>
<evidence type="ECO:0000313" key="8">
    <source>
        <dbReference type="EMBL" id="SCG76316.1"/>
    </source>
</evidence>
<dbReference type="SUPFAM" id="SSF47336">
    <property type="entry name" value="ACP-like"/>
    <property type="match status" value="1"/>
</dbReference>
<dbReference type="InterPro" id="IPR009081">
    <property type="entry name" value="PP-bd_ACP"/>
</dbReference>